<evidence type="ECO:0000313" key="10">
    <source>
        <dbReference type="EMBL" id="XDK33405.1"/>
    </source>
</evidence>
<proteinExistence type="inferred from homology"/>
<dbReference type="SUPFAM" id="SSF89550">
    <property type="entry name" value="PHP domain-like"/>
    <property type="match status" value="1"/>
</dbReference>
<dbReference type="InterPro" id="IPR003141">
    <property type="entry name" value="Pol/His_phosphatase_N"/>
</dbReference>
<evidence type="ECO:0000256" key="6">
    <source>
        <dbReference type="ARBA" id="ARBA00023102"/>
    </source>
</evidence>
<evidence type="ECO:0000256" key="8">
    <source>
        <dbReference type="RuleBase" id="RU366003"/>
    </source>
</evidence>
<dbReference type="NCBIfam" id="TIGR01856">
    <property type="entry name" value="hisJ_fam"/>
    <property type="match status" value="1"/>
</dbReference>
<comment type="pathway">
    <text evidence="1 8">Amino-acid biosynthesis; L-histidine biosynthesis; L-histidine from 5-phospho-alpha-D-ribose 1-diphosphate: step 8/9.</text>
</comment>
<keyword evidence="6 8" id="KW-0368">Histidine biosynthesis</keyword>
<gene>
    <name evidence="10" type="ORF">AB4Y30_03335</name>
</gene>
<keyword evidence="5 8" id="KW-0378">Hydrolase</keyword>
<evidence type="ECO:0000256" key="7">
    <source>
        <dbReference type="ARBA" id="ARBA00049158"/>
    </source>
</evidence>
<dbReference type="EMBL" id="CP162599">
    <property type="protein sequence ID" value="XDK33405.1"/>
    <property type="molecule type" value="Genomic_DNA"/>
</dbReference>
<dbReference type="GO" id="GO:0000105">
    <property type="term" value="P:L-histidine biosynthetic process"/>
    <property type="evidence" value="ECO:0007669"/>
    <property type="project" value="UniProtKB-UniRule"/>
</dbReference>
<protein>
    <recommendedName>
        <fullName evidence="3 8">Histidinol-phosphatase</fullName>
        <shortName evidence="8">HolPase</shortName>
        <ecNumber evidence="3 8">3.1.3.15</ecNumber>
    </recommendedName>
</protein>
<name>A0AB39HS71_9BACI</name>
<dbReference type="SMART" id="SM00481">
    <property type="entry name" value="POLIIIAc"/>
    <property type="match status" value="1"/>
</dbReference>
<comment type="catalytic activity">
    <reaction evidence="7 8">
        <text>L-histidinol phosphate + H2O = L-histidinol + phosphate</text>
        <dbReference type="Rhea" id="RHEA:14465"/>
        <dbReference type="ChEBI" id="CHEBI:15377"/>
        <dbReference type="ChEBI" id="CHEBI:43474"/>
        <dbReference type="ChEBI" id="CHEBI:57699"/>
        <dbReference type="ChEBI" id="CHEBI:57980"/>
        <dbReference type="EC" id="3.1.3.15"/>
    </reaction>
</comment>
<feature type="domain" description="Polymerase/histidinol phosphatase N-terminal" evidence="9">
    <location>
        <begin position="2"/>
        <end position="84"/>
    </location>
</feature>
<dbReference type="PANTHER" id="PTHR21039">
    <property type="entry name" value="HISTIDINOL PHOSPHATASE-RELATED"/>
    <property type="match status" value="1"/>
</dbReference>
<keyword evidence="4 8" id="KW-0028">Amino-acid biosynthesis</keyword>
<dbReference type="PANTHER" id="PTHR21039:SF0">
    <property type="entry name" value="HISTIDINOL-PHOSPHATASE"/>
    <property type="match status" value="1"/>
</dbReference>
<dbReference type="GO" id="GO:0004401">
    <property type="term" value="F:histidinol-phosphatase activity"/>
    <property type="evidence" value="ECO:0007669"/>
    <property type="project" value="UniProtKB-UniRule"/>
</dbReference>
<dbReference type="EC" id="3.1.3.15" evidence="3 8"/>
<dbReference type="Gene3D" id="3.20.20.140">
    <property type="entry name" value="Metal-dependent hydrolases"/>
    <property type="match status" value="1"/>
</dbReference>
<dbReference type="Pfam" id="PF02811">
    <property type="entry name" value="PHP"/>
    <property type="match status" value="1"/>
</dbReference>
<dbReference type="InterPro" id="IPR016195">
    <property type="entry name" value="Pol/histidinol_Pase-like"/>
</dbReference>
<comment type="similarity">
    <text evidence="2 8">Belongs to the PHP hydrolase family. HisK subfamily.</text>
</comment>
<dbReference type="InterPro" id="IPR010140">
    <property type="entry name" value="Histidinol_P_phosphatase_HisJ"/>
</dbReference>
<accession>A0AB39HS71</accession>
<evidence type="ECO:0000256" key="4">
    <source>
        <dbReference type="ARBA" id="ARBA00022605"/>
    </source>
</evidence>
<evidence type="ECO:0000256" key="5">
    <source>
        <dbReference type="ARBA" id="ARBA00022801"/>
    </source>
</evidence>
<evidence type="ECO:0000256" key="2">
    <source>
        <dbReference type="ARBA" id="ARBA00009152"/>
    </source>
</evidence>
<evidence type="ECO:0000259" key="9">
    <source>
        <dbReference type="SMART" id="SM00481"/>
    </source>
</evidence>
<dbReference type="RefSeq" id="WP_368654087.1">
    <property type="nucleotide sequence ID" value="NZ_CP162599.1"/>
</dbReference>
<reference evidence="10" key="1">
    <citation type="submission" date="2024-07" db="EMBL/GenBank/DDBJ databases">
        <title>Halotolerant mesophilic bacterium Ornithinibacillus sp. 4-3, sp. nov., isolated from soil.</title>
        <authorList>
            <person name="Sidarenka A.V."/>
            <person name="Guliayeva D.E."/>
            <person name="Leanovich S.I."/>
            <person name="Hileuskaya K.S."/>
            <person name="Akhremchuk A.E."/>
            <person name="Sikolenko M.A."/>
            <person name="Valentovich L.N."/>
        </authorList>
    </citation>
    <scope>NUCLEOTIDE SEQUENCE</scope>
    <source>
        <strain evidence="10">4-3</strain>
    </source>
</reference>
<dbReference type="InterPro" id="IPR004013">
    <property type="entry name" value="PHP_dom"/>
</dbReference>
<sequence>MFEYHVHSHFSDDCSVPMEEMVQGAIQKGLRKICFTDHIDFDYPDPLYTFDLDLDGYFKELSRLQKIYETDIEIYKGIEVGIQPHLPERYEAFLAQKEFDFIICSLHTVDKADLHSGELFNSRSIEAAYQKYYEELLYCVKNFDKYQILGHLDLVKRYTIGQQVNTDFHDTITQIFQTIIPQGKGIEINTSGTRYGMKNALPSKDILQLYKDLGGEIITVGADAHRVEDINYHFKESLQLLDELGFTYVCSFSKQKPTFHKINDLL</sequence>
<dbReference type="AlphaFoldDB" id="A0AB39HS71"/>
<organism evidence="10">
    <name type="scientific">Ornithinibacillus sp. 4-3</name>
    <dbReference type="NCBI Taxonomy" id="3231488"/>
    <lineage>
        <taxon>Bacteria</taxon>
        <taxon>Bacillati</taxon>
        <taxon>Bacillota</taxon>
        <taxon>Bacilli</taxon>
        <taxon>Bacillales</taxon>
        <taxon>Bacillaceae</taxon>
        <taxon>Ornithinibacillus</taxon>
    </lineage>
</organism>
<dbReference type="GO" id="GO:0005737">
    <property type="term" value="C:cytoplasm"/>
    <property type="evidence" value="ECO:0007669"/>
    <property type="project" value="TreeGrafter"/>
</dbReference>
<evidence type="ECO:0000256" key="1">
    <source>
        <dbReference type="ARBA" id="ARBA00004970"/>
    </source>
</evidence>
<evidence type="ECO:0000256" key="3">
    <source>
        <dbReference type="ARBA" id="ARBA00013085"/>
    </source>
</evidence>